<dbReference type="SUPFAM" id="SSF63737">
    <property type="entry name" value="Leukotriene A4 hydrolase N-terminal domain"/>
    <property type="match status" value="1"/>
</dbReference>
<keyword evidence="10 14" id="KW-0482">Metalloprotease</keyword>
<keyword evidence="11 14" id="KW-0472">Membrane</keyword>
<evidence type="ECO:0000256" key="12">
    <source>
        <dbReference type="ARBA" id="ARBA00023180"/>
    </source>
</evidence>
<comment type="subcellular location">
    <subcellularLocation>
        <location evidence="1">Cell membrane</location>
        <topology evidence="1">Lipid-anchor</topology>
        <topology evidence="1">GPI-anchor</topology>
    </subcellularLocation>
</comment>
<evidence type="ECO:0000256" key="6">
    <source>
        <dbReference type="ARBA" id="ARBA00022723"/>
    </source>
</evidence>
<organism evidence="19">
    <name type="scientific">Rhipicephalus appendiculatus</name>
    <name type="common">Brown ear tick</name>
    <dbReference type="NCBI Taxonomy" id="34631"/>
    <lineage>
        <taxon>Eukaryota</taxon>
        <taxon>Metazoa</taxon>
        <taxon>Ecdysozoa</taxon>
        <taxon>Arthropoda</taxon>
        <taxon>Chelicerata</taxon>
        <taxon>Arachnida</taxon>
        <taxon>Acari</taxon>
        <taxon>Parasitiformes</taxon>
        <taxon>Ixodida</taxon>
        <taxon>Ixodoidea</taxon>
        <taxon>Ixodidae</taxon>
        <taxon>Rhipicephalinae</taxon>
        <taxon>Rhipicephalus</taxon>
        <taxon>Rhipicephalus</taxon>
    </lineage>
</organism>
<dbReference type="GO" id="GO:0098552">
    <property type="term" value="C:side of membrane"/>
    <property type="evidence" value="ECO:0007669"/>
    <property type="project" value="UniProtKB-KW"/>
</dbReference>
<feature type="transmembrane region" description="Helical" evidence="14">
    <location>
        <begin position="54"/>
        <end position="72"/>
    </location>
</feature>
<dbReference type="EC" id="3.4.11.-" evidence="14"/>
<accession>A0A131YWF6</accession>
<keyword evidence="14 19" id="KW-0031">Aminopeptidase</keyword>
<evidence type="ECO:0000256" key="14">
    <source>
        <dbReference type="RuleBase" id="RU364040"/>
    </source>
</evidence>
<keyword evidence="3" id="KW-1003">Cell membrane</keyword>
<dbReference type="GO" id="GO:0005737">
    <property type="term" value="C:cytoplasm"/>
    <property type="evidence" value="ECO:0007669"/>
    <property type="project" value="TreeGrafter"/>
</dbReference>
<dbReference type="Gene3D" id="1.25.50.20">
    <property type="match status" value="1"/>
</dbReference>
<evidence type="ECO:0000256" key="7">
    <source>
        <dbReference type="ARBA" id="ARBA00022729"/>
    </source>
</evidence>
<dbReference type="CDD" id="cd09601">
    <property type="entry name" value="M1_APN-Q_like"/>
    <property type="match status" value="1"/>
</dbReference>
<dbReference type="GO" id="GO:0042277">
    <property type="term" value="F:peptide binding"/>
    <property type="evidence" value="ECO:0007669"/>
    <property type="project" value="TreeGrafter"/>
</dbReference>
<reference evidence="19" key="1">
    <citation type="journal article" date="2016" name="Ticks Tick Borne Dis.">
        <title>De novo assembly and annotation of the salivary gland transcriptome of Rhipicephalus appendiculatus male and female ticks during blood feeding.</title>
        <authorList>
            <person name="de Castro M.H."/>
            <person name="de Klerk D."/>
            <person name="Pienaar R."/>
            <person name="Latif A.A."/>
            <person name="Rees D.J."/>
            <person name="Mans B.J."/>
        </authorList>
    </citation>
    <scope>NUCLEOTIDE SEQUENCE</scope>
    <source>
        <tissue evidence="19">Salivary glands</tissue>
    </source>
</reference>
<dbReference type="Gene3D" id="2.60.40.1910">
    <property type="match status" value="1"/>
</dbReference>
<dbReference type="Pfam" id="PF17900">
    <property type="entry name" value="Peptidase_M1_N"/>
    <property type="match status" value="1"/>
</dbReference>
<dbReference type="GO" id="GO:0006508">
    <property type="term" value="P:proteolysis"/>
    <property type="evidence" value="ECO:0007669"/>
    <property type="project" value="UniProtKB-KW"/>
</dbReference>
<evidence type="ECO:0000256" key="9">
    <source>
        <dbReference type="ARBA" id="ARBA00022833"/>
    </source>
</evidence>
<evidence type="ECO:0000256" key="5">
    <source>
        <dbReference type="ARBA" id="ARBA00022670"/>
    </source>
</evidence>
<dbReference type="Gene3D" id="2.60.40.1730">
    <property type="entry name" value="tricorn interacting facor f3 domain"/>
    <property type="match status" value="1"/>
</dbReference>
<dbReference type="InterPro" id="IPR034016">
    <property type="entry name" value="M1_APN-typ"/>
</dbReference>
<feature type="region of interest" description="Disordered" evidence="15">
    <location>
        <begin position="1"/>
        <end position="47"/>
    </location>
</feature>
<dbReference type="InterPro" id="IPR001930">
    <property type="entry name" value="Peptidase_M1"/>
</dbReference>
<dbReference type="FunFam" id="2.60.40.1910:FF:000008">
    <property type="entry name" value="Aminopeptidase"/>
    <property type="match status" value="1"/>
</dbReference>
<evidence type="ECO:0000256" key="11">
    <source>
        <dbReference type="ARBA" id="ARBA00023136"/>
    </source>
</evidence>
<dbReference type="AlphaFoldDB" id="A0A131YWF6"/>
<name>A0A131YWF6_RHIAP</name>
<dbReference type="Pfam" id="PF01433">
    <property type="entry name" value="Peptidase_M1"/>
    <property type="match status" value="1"/>
</dbReference>
<feature type="compositionally biased region" description="Low complexity" evidence="15">
    <location>
        <begin position="33"/>
        <end position="42"/>
    </location>
</feature>
<dbReference type="GO" id="GO:0043171">
    <property type="term" value="P:peptide catabolic process"/>
    <property type="evidence" value="ECO:0007669"/>
    <property type="project" value="TreeGrafter"/>
</dbReference>
<dbReference type="Pfam" id="PF11838">
    <property type="entry name" value="ERAP1_C"/>
    <property type="match status" value="1"/>
</dbReference>
<dbReference type="PRINTS" id="PR00756">
    <property type="entry name" value="ALADIPTASE"/>
</dbReference>
<keyword evidence="9 13" id="KW-0862">Zinc</keyword>
<feature type="region of interest" description="Disordered" evidence="15">
    <location>
        <begin position="77"/>
        <end position="188"/>
    </location>
</feature>
<dbReference type="GO" id="GO:0005886">
    <property type="term" value="C:plasma membrane"/>
    <property type="evidence" value="ECO:0007669"/>
    <property type="project" value="UniProtKB-SubCell"/>
</dbReference>
<dbReference type="PANTHER" id="PTHR11533:SF294">
    <property type="entry name" value="THYROTROPIN-RELEASING HORMONE-DEGRADING ECTOENZYME"/>
    <property type="match status" value="1"/>
</dbReference>
<keyword evidence="4" id="KW-0449">Lipoprotein</keyword>
<dbReference type="InterPro" id="IPR024571">
    <property type="entry name" value="ERAP1-like_C_dom"/>
</dbReference>
<evidence type="ECO:0000256" key="15">
    <source>
        <dbReference type="SAM" id="MobiDB-lite"/>
    </source>
</evidence>
<comment type="similarity">
    <text evidence="2 14">Belongs to the peptidase M1 family.</text>
</comment>
<dbReference type="SUPFAM" id="SSF55486">
    <property type="entry name" value="Metalloproteases ('zincins'), catalytic domain"/>
    <property type="match status" value="1"/>
</dbReference>
<dbReference type="EMBL" id="GEDV01005024">
    <property type="protein sequence ID" value="JAP83533.1"/>
    <property type="molecule type" value="Transcribed_RNA"/>
</dbReference>
<dbReference type="InterPro" id="IPR027268">
    <property type="entry name" value="Peptidase_M4/M1_CTD_sf"/>
</dbReference>
<keyword evidence="14" id="KW-0812">Transmembrane</keyword>
<evidence type="ECO:0000259" key="18">
    <source>
        <dbReference type="Pfam" id="PF17900"/>
    </source>
</evidence>
<keyword evidence="5 14" id="KW-0645">Protease</keyword>
<sequence length="867" mass="97507">MSMATDDGSSAGGSSSRAAGGSHRRSVHSGYEGSSAAASGDSADTKAPLSRKGATVVAIVCVAGLIVLWLLVMGGSKKPTERPPAHSPPPAVMRKPFMPHMTDRRGAALPAPPPRIPEPKKPPSENLVPPSLVKPPHPAARLPKSPKPNDERTVPLVFPGGPAAVTDGSNSLPEQPYSPDDDYVPPPRSDFPEKLPLYVVPQHYDLMIKVVMDANRDQNFMFGDTYYLGKTIVLLRCVKPTQTVYLHAAGFTIKEQQTTLVREADKTFVGIGKMAINDDLEMLKIETDSPLELNETYSLSIEFAGAIRNVPRGIYKSYFVSDNERITVVATQFLPTYARWVFPCFDEPSLRTTFDLVVVRPSHYRSFSNMPLSKSEERSRDFVADYFDRTPPMATHNLGFVIGQYVTAGNGMIKVHGTPQQVRNADYALQVAPKILQYCQETFSLNYPIPKLDFVAAPILPAPAMDQWGLITFQDVYLTFRSDDTPFQMKVDSLRVIANKIAQQWMGNLVTMAWWDDMWLKEGISRYITYTAANRADPQTDVGFTVLEADAHLAMESDGFNSSAPVSRPLNTPADIRRHINVVTLSKGAALVRMMAHMVPSNLFRLALTELFKKYSYQSIHPQHLYREIHTAQKAMYDRVTVNLTTVMREWTYDPGFPVVFANRSYETNTFYLYQKRFIFGSGPVDNTIWHIPISVVTEDKPDFTATAPKHWFSTRTSQLFGAPSKNHWLLLNAQETYYYKVNYDRTNWLMLIGQLETDHKVIHEFNRAQLIDDALDLARGGQLQYDVAFDVLEYLPKERHHVPWNAALTNFQKLDPVLRHTKIYKKMEEVCEPSALEPVRTPDVRREQGRIDADIDTAKLCPDAQL</sequence>
<keyword evidence="8 14" id="KW-0378">Hydrolase</keyword>
<feature type="domain" description="Aminopeptidase N-like N-terminal" evidence="18">
    <location>
        <begin position="200"/>
        <end position="395"/>
    </location>
</feature>
<evidence type="ECO:0000313" key="19">
    <source>
        <dbReference type="EMBL" id="JAP83533.1"/>
    </source>
</evidence>
<dbReference type="Gene3D" id="1.10.390.10">
    <property type="entry name" value="Neutral Protease Domain 2"/>
    <property type="match status" value="1"/>
</dbReference>
<evidence type="ECO:0000256" key="13">
    <source>
        <dbReference type="PIRSR" id="PIRSR634016-3"/>
    </source>
</evidence>
<evidence type="ECO:0000256" key="2">
    <source>
        <dbReference type="ARBA" id="ARBA00010136"/>
    </source>
</evidence>
<dbReference type="InterPro" id="IPR045357">
    <property type="entry name" value="Aminopeptidase_N-like_N"/>
</dbReference>
<dbReference type="InterPro" id="IPR050344">
    <property type="entry name" value="Peptidase_M1_aminopeptidases"/>
</dbReference>
<dbReference type="PANTHER" id="PTHR11533">
    <property type="entry name" value="PROTEASE M1 ZINC METALLOPROTEASE"/>
    <property type="match status" value="1"/>
</dbReference>
<evidence type="ECO:0000259" key="16">
    <source>
        <dbReference type="Pfam" id="PF01433"/>
    </source>
</evidence>
<dbReference type="InterPro" id="IPR014782">
    <property type="entry name" value="Peptidase_M1_dom"/>
</dbReference>
<keyword evidence="14" id="KW-1133">Transmembrane helix</keyword>
<evidence type="ECO:0000256" key="4">
    <source>
        <dbReference type="ARBA" id="ARBA00022622"/>
    </source>
</evidence>
<evidence type="ECO:0000256" key="8">
    <source>
        <dbReference type="ARBA" id="ARBA00022801"/>
    </source>
</evidence>
<evidence type="ECO:0000256" key="1">
    <source>
        <dbReference type="ARBA" id="ARBA00004609"/>
    </source>
</evidence>
<feature type="domain" description="Peptidase M1 membrane alanine aminopeptidase" evidence="16">
    <location>
        <begin position="427"/>
        <end position="651"/>
    </location>
</feature>
<evidence type="ECO:0000256" key="3">
    <source>
        <dbReference type="ARBA" id="ARBA00022475"/>
    </source>
</evidence>
<evidence type="ECO:0000259" key="17">
    <source>
        <dbReference type="Pfam" id="PF11838"/>
    </source>
</evidence>
<feature type="binding site" evidence="13">
    <location>
        <position position="522"/>
    </location>
    <ligand>
        <name>Zn(2+)</name>
        <dbReference type="ChEBI" id="CHEBI:29105"/>
        <note>catalytic</note>
    </ligand>
</feature>
<keyword evidence="4" id="KW-0336">GPI-anchor</keyword>
<dbReference type="InterPro" id="IPR042097">
    <property type="entry name" value="Aminopeptidase_N-like_N_sf"/>
</dbReference>
<keyword evidence="7" id="KW-0732">Signal</keyword>
<protein>
    <recommendedName>
        <fullName evidence="14">Aminopeptidase</fullName>
        <ecNumber evidence="14">3.4.11.-</ecNumber>
    </recommendedName>
</protein>
<keyword evidence="12" id="KW-0325">Glycoprotein</keyword>
<feature type="compositionally biased region" description="Low complexity" evidence="15">
    <location>
        <begin position="8"/>
        <end position="21"/>
    </location>
</feature>
<keyword evidence="6 13" id="KW-0479">Metal-binding</keyword>
<dbReference type="GO" id="GO:0070006">
    <property type="term" value="F:metalloaminopeptidase activity"/>
    <property type="evidence" value="ECO:0007669"/>
    <property type="project" value="TreeGrafter"/>
</dbReference>
<comment type="cofactor">
    <cofactor evidence="13 14">
        <name>Zn(2+)</name>
        <dbReference type="ChEBI" id="CHEBI:29105"/>
    </cofactor>
    <text evidence="13 14">Binds 1 zinc ion per subunit.</text>
</comment>
<dbReference type="GO" id="GO:0008270">
    <property type="term" value="F:zinc ion binding"/>
    <property type="evidence" value="ECO:0007669"/>
    <property type="project" value="UniProtKB-UniRule"/>
</dbReference>
<feature type="domain" description="ERAP1-like C-terminal" evidence="17">
    <location>
        <begin position="729"/>
        <end position="831"/>
    </location>
</feature>
<dbReference type="GO" id="GO:0005615">
    <property type="term" value="C:extracellular space"/>
    <property type="evidence" value="ECO:0007669"/>
    <property type="project" value="TreeGrafter"/>
</dbReference>
<evidence type="ECO:0000256" key="10">
    <source>
        <dbReference type="ARBA" id="ARBA00023049"/>
    </source>
</evidence>
<proteinExistence type="inferred from homology"/>